<organism evidence="1 2">
    <name type="scientific">Pisolithus microcarpus 441</name>
    <dbReference type="NCBI Taxonomy" id="765257"/>
    <lineage>
        <taxon>Eukaryota</taxon>
        <taxon>Fungi</taxon>
        <taxon>Dikarya</taxon>
        <taxon>Basidiomycota</taxon>
        <taxon>Agaricomycotina</taxon>
        <taxon>Agaricomycetes</taxon>
        <taxon>Agaricomycetidae</taxon>
        <taxon>Boletales</taxon>
        <taxon>Sclerodermatineae</taxon>
        <taxon>Pisolithaceae</taxon>
        <taxon>Pisolithus</taxon>
    </lineage>
</organism>
<protein>
    <recommendedName>
        <fullName evidence="3">50S ribosomal protein L31, chloroplastic</fullName>
    </recommendedName>
</protein>
<proteinExistence type="predicted"/>
<evidence type="ECO:0000313" key="2">
    <source>
        <dbReference type="Proteomes" id="UP000054018"/>
    </source>
</evidence>
<dbReference type="PANTHER" id="PTHR28174">
    <property type="entry name" value="54S RIBOSOMAL PROTEIN L36, MITOCHONDRIAL"/>
    <property type="match status" value="1"/>
</dbReference>
<dbReference type="PANTHER" id="PTHR28174:SF1">
    <property type="entry name" value="LARGE RIBOSOMAL SUBUNIT PROTEIN BL31M"/>
    <property type="match status" value="1"/>
</dbReference>
<dbReference type="InterPro" id="IPR034600">
    <property type="entry name" value="Ribosomal_bL31m"/>
</dbReference>
<name>A0A0C9Z107_9AGAM</name>
<evidence type="ECO:0000313" key="1">
    <source>
        <dbReference type="EMBL" id="KIK31205.1"/>
    </source>
</evidence>
<reference evidence="2" key="2">
    <citation type="submission" date="2015-01" db="EMBL/GenBank/DDBJ databases">
        <title>Evolutionary Origins and Diversification of the Mycorrhizal Mutualists.</title>
        <authorList>
            <consortium name="DOE Joint Genome Institute"/>
            <consortium name="Mycorrhizal Genomics Consortium"/>
            <person name="Kohler A."/>
            <person name="Kuo A."/>
            <person name="Nagy L.G."/>
            <person name="Floudas D."/>
            <person name="Copeland A."/>
            <person name="Barry K.W."/>
            <person name="Cichocki N."/>
            <person name="Veneault-Fourrey C."/>
            <person name="LaButti K."/>
            <person name="Lindquist E.A."/>
            <person name="Lipzen A."/>
            <person name="Lundell T."/>
            <person name="Morin E."/>
            <person name="Murat C."/>
            <person name="Riley R."/>
            <person name="Ohm R."/>
            <person name="Sun H."/>
            <person name="Tunlid A."/>
            <person name="Henrissat B."/>
            <person name="Grigoriev I.V."/>
            <person name="Hibbett D.S."/>
            <person name="Martin F."/>
        </authorList>
    </citation>
    <scope>NUCLEOTIDE SEQUENCE [LARGE SCALE GENOMIC DNA]</scope>
    <source>
        <strain evidence="2">441</strain>
    </source>
</reference>
<dbReference type="STRING" id="765257.A0A0C9Z107"/>
<gene>
    <name evidence="1" type="ORF">PISMIDRAFT_670204</name>
</gene>
<sequence length="105" mass="11735">MSLIVTNRILVHTPNVTLAALARSHSTSPYGRSHIRKKHPRSLPAPVVPHFPQQVIRADGSTFIHWITSPRSRIVLTRDTTNHPLWNATERLCGGSAVLTQDEED</sequence>
<dbReference type="GO" id="GO:0032543">
    <property type="term" value="P:mitochondrial translation"/>
    <property type="evidence" value="ECO:0007669"/>
    <property type="project" value="InterPro"/>
</dbReference>
<dbReference type="OrthoDB" id="5587740at2759"/>
<dbReference type="GO" id="GO:0003735">
    <property type="term" value="F:structural constituent of ribosome"/>
    <property type="evidence" value="ECO:0007669"/>
    <property type="project" value="InterPro"/>
</dbReference>
<evidence type="ECO:0008006" key="3">
    <source>
        <dbReference type="Google" id="ProtNLM"/>
    </source>
</evidence>
<dbReference type="AlphaFoldDB" id="A0A0C9Z107"/>
<dbReference type="Proteomes" id="UP000054018">
    <property type="component" value="Unassembled WGS sequence"/>
</dbReference>
<reference evidence="1 2" key="1">
    <citation type="submission" date="2014-04" db="EMBL/GenBank/DDBJ databases">
        <authorList>
            <consortium name="DOE Joint Genome Institute"/>
            <person name="Kuo A."/>
            <person name="Kohler A."/>
            <person name="Costa M.D."/>
            <person name="Nagy L.G."/>
            <person name="Floudas D."/>
            <person name="Copeland A."/>
            <person name="Barry K.W."/>
            <person name="Cichocki N."/>
            <person name="Veneault-Fourrey C."/>
            <person name="LaButti K."/>
            <person name="Lindquist E.A."/>
            <person name="Lipzen A."/>
            <person name="Lundell T."/>
            <person name="Morin E."/>
            <person name="Murat C."/>
            <person name="Sun H."/>
            <person name="Tunlid A."/>
            <person name="Henrissat B."/>
            <person name="Grigoriev I.V."/>
            <person name="Hibbett D.S."/>
            <person name="Martin F."/>
            <person name="Nordberg H.P."/>
            <person name="Cantor M.N."/>
            <person name="Hua S.X."/>
        </authorList>
    </citation>
    <scope>NUCLEOTIDE SEQUENCE [LARGE SCALE GENOMIC DNA]</scope>
    <source>
        <strain evidence="1 2">441</strain>
    </source>
</reference>
<feature type="non-terminal residue" evidence="1">
    <location>
        <position position="105"/>
    </location>
</feature>
<keyword evidence="2" id="KW-1185">Reference proteome</keyword>
<dbReference type="EMBL" id="KN833685">
    <property type="protein sequence ID" value="KIK31205.1"/>
    <property type="molecule type" value="Genomic_DNA"/>
</dbReference>
<dbReference type="Gene3D" id="6.20.130.10">
    <property type="match status" value="1"/>
</dbReference>
<dbReference type="GO" id="GO:0005762">
    <property type="term" value="C:mitochondrial large ribosomal subunit"/>
    <property type="evidence" value="ECO:0007669"/>
    <property type="project" value="InterPro"/>
</dbReference>
<dbReference type="HOGENOM" id="CLU_2242991_0_0_1"/>
<accession>A0A0C9Z107</accession>